<dbReference type="PANTHER" id="PTHR15885:SF1">
    <property type="entry name" value="COILED-COIL DOMAIN-CONTAINING PROTEIN 174"/>
    <property type="match status" value="1"/>
</dbReference>
<comment type="caution">
    <text evidence="5">The sequence shown here is derived from an EMBL/GenBank/DDBJ whole genome shotgun (WGS) entry which is preliminary data.</text>
</comment>
<keyword evidence="1 2" id="KW-0175">Coiled coil</keyword>
<evidence type="ECO:0000313" key="5">
    <source>
        <dbReference type="EMBL" id="PNF31116.1"/>
    </source>
</evidence>
<name>A0A2J7QRB4_9NEOP</name>
<accession>A0A2J7QRB4</accession>
<evidence type="ECO:0000256" key="2">
    <source>
        <dbReference type="SAM" id="Coils"/>
    </source>
</evidence>
<dbReference type="InterPro" id="IPR057464">
    <property type="entry name" value="CCDC174_GRSR"/>
</dbReference>
<feature type="non-terminal residue" evidence="5">
    <location>
        <position position="255"/>
    </location>
</feature>
<organism evidence="5 6">
    <name type="scientific">Cryptotermes secundus</name>
    <dbReference type="NCBI Taxonomy" id="105785"/>
    <lineage>
        <taxon>Eukaryota</taxon>
        <taxon>Metazoa</taxon>
        <taxon>Ecdysozoa</taxon>
        <taxon>Arthropoda</taxon>
        <taxon>Hexapoda</taxon>
        <taxon>Insecta</taxon>
        <taxon>Pterygota</taxon>
        <taxon>Neoptera</taxon>
        <taxon>Polyneoptera</taxon>
        <taxon>Dictyoptera</taxon>
        <taxon>Blattodea</taxon>
        <taxon>Blattoidea</taxon>
        <taxon>Termitoidae</taxon>
        <taxon>Kalotermitidae</taxon>
        <taxon>Cryptotermitinae</taxon>
        <taxon>Cryptotermes</taxon>
    </lineage>
</organism>
<evidence type="ECO:0000313" key="6">
    <source>
        <dbReference type="Proteomes" id="UP000235965"/>
    </source>
</evidence>
<feature type="domain" description="CCDC174 alpha/beta GRSR" evidence="4">
    <location>
        <begin position="155"/>
        <end position="183"/>
    </location>
</feature>
<protein>
    <recommendedName>
        <fullName evidence="4">CCDC174 alpha/beta GRSR domain-containing protein</fullName>
    </recommendedName>
</protein>
<dbReference type="PANTHER" id="PTHR15885">
    <property type="entry name" value="COILED-COIL DOMAIN-CONTAINING PROTEIN 174"/>
    <property type="match status" value="1"/>
</dbReference>
<feature type="compositionally biased region" description="Basic and acidic residues" evidence="3">
    <location>
        <begin position="118"/>
        <end position="132"/>
    </location>
</feature>
<gene>
    <name evidence="5" type="ORF">B7P43_G15694</name>
</gene>
<proteinExistence type="predicted"/>
<feature type="region of interest" description="Disordered" evidence="3">
    <location>
        <begin position="118"/>
        <end position="147"/>
    </location>
</feature>
<dbReference type="Proteomes" id="UP000235965">
    <property type="component" value="Unassembled WGS sequence"/>
</dbReference>
<reference evidence="5 6" key="1">
    <citation type="submission" date="2017-12" db="EMBL/GenBank/DDBJ databases">
        <title>Hemimetabolous genomes reveal molecular basis of termite eusociality.</title>
        <authorList>
            <person name="Harrison M.C."/>
            <person name="Jongepier E."/>
            <person name="Robertson H.M."/>
            <person name="Arning N."/>
            <person name="Bitard-Feildel T."/>
            <person name="Chao H."/>
            <person name="Childers C.P."/>
            <person name="Dinh H."/>
            <person name="Doddapaneni H."/>
            <person name="Dugan S."/>
            <person name="Gowin J."/>
            <person name="Greiner C."/>
            <person name="Han Y."/>
            <person name="Hu H."/>
            <person name="Hughes D.S.T."/>
            <person name="Huylmans A.-K."/>
            <person name="Kemena C."/>
            <person name="Kremer L.P.M."/>
            <person name="Lee S.L."/>
            <person name="Lopez-Ezquerra A."/>
            <person name="Mallet L."/>
            <person name="Monroy-Kuhn J.M."/>
            <person name="Moser A."/>
            <person name="Murali S.C."/>
            <person name="Muzny D.M."/>
            <person name="Otani S."/>
            <person name="Piulachs M.-D."/>
            <person name="Poelchau M."/>
            <person name="Qu J."/>
            <person name="Schaub F."/>
            <person name="Wada-Katsumata A."/>
            <person name="Worley K.C."/>
            <person name="Xie Q."/>
            <person name="Ylla G."/>
            <person name="Poulsen M."/>
            <person name="Gibbs R.A."/>
            <person name="Schal C."/>
            <person name="Richards S."/>
            <person name="Belles X."/>
            <person name="Korb J."/>
            <person name="Bornberg-Bauer E."/>
        </authorList>
    </citation>
    <scope>NUCLEOTIDE SEQUENCE [LARGE SCALE GENOMIC DNA]</scope>
    <source>
        <tissue evidence="5">Whole body</tissue>
    </source>
</reference>
<keyword evidence="6" id="KW-1185">Reference proteome</keyword>
<dbReference type="InParanoid" id="A0A2J7QRB4"/>
<dbReference type="OrthoDB" id="333551at2759"/>
<dbReference type="EMBL" id="NEVH01011917">
    <property type="protein sequence ID" value="PNF31116.1"/>
    <property type="molecule type" value="Genomic_DNA"/>
</dbReference>
<sequence length="255" mass="29440">MKHFKQIDIGKSSLLSLKAELSRKQEEVVKAKARAQAQFIRPFPQPKKQTLSIKTNAGVSERAEKHLEEAEEEVDAFKKSRAALEVKAKLYEKLSQDSSAITDDTKFLVNFQQKTSDKCNKREETTATKKPEEDEEEDNHFSDEYANSLGPEEDWVDYVDCLGRTRRCLRKDLTHVKARDVKLFESLGGYDDKNEAVGDSNMRSVTVKEGEPELMSGDMKRELLRQKWEQQEEQLRNKTDIHYQDVLFDGKYVVS</sequence>
<dbReference type="STRING" id="105785.A0A2J7QRB4"/>
<feature type="coiled-coil region" evidence="2">
    <location>
        <begin position="14"/>
        <end position="87"/>
    </location>
</feature>
<dbReference type="InterPro" id="IPR025066">
    <property type="entry name" value="CCDC174-like"/>
</dbReference>
<evidence type="ECO:0000259" key="4">
    <source>
        <dbReference type="Pfam" id="PF25449"/>
    </source>
</evidence>
<dbReference type="AlphaFoldDB" id="A0A2J7QRB4"/>
<evidence type="ECO:0000256" key="3">
    <source>
        <dbReference type="SAM" id="MobiDB-lite"/>
    </source>
</evidence>
<dbReference type="GO" id="GO:0005634">
    <property type="term" value="C:nucleus"/>
    <property type="evidence" value="ECO:0007669"/>
    <property type="project" value="TreeGrafter"/>
</dbReference>
<evidence type="ECO:0000256" key="1">
    <source>
        <dbReference type="ARBA" id="ARBA00023054"/>
    </source>
</evidence>
<dbReference type="Pfam" id="PF25449">
    <property type="entry name" value="CCDC174_GRSR"/>
    <property type="match status" value="1"/>
</dbReference>